<keyword evidence="2" id="KW-1185">Reference proteome</keyword>
<gene>
    <name evidence="1" type="ORF">CPELLU_LOCUS2732</name>
</gene>
<dbReference type="Proteomes" id="UP000789759">
    <property type="component" value="Unassembled WGS sequence"/>
</dbReference>
<dbReference type="AlphaFoldDB" id="A0A9N8ZUD8"/>
<protein>
    <submittedName>
        <fullName evidence="1">17203_t:CDS:1</fullName>
    </submittedName>
</protein>
<accession>A0A9N8ZUD8</accession>
<evidence type="ECO:0000313" key="2">
    <source>
        <dbReference type="Proteomes" id="UP000789759"/>
    </source>
</evidence>
<reference evidence="1" key="1">
    <citation type="submission" date="2021-06" db="EMBL/GenBank/DDBJ databases">
        <authorList>
            <person name="Kallberg Y."/>
            <person name="Tangrot J."/>
            <person name="Rosling A."/>
        </authorList>
    </citation>
    <scope>NUCLEOTIDE SEQUENCE</scope>
    <source>
        <strain evidence="1">FL966</strain>
    </source>
</reference>
<sequence>MPVISSGSKSSKLPKTLQNFEGDRHVEIQIEARFWCKFPTLLYIRSSVRQHYCERRNLKLKKDEDETLHETTKYCQNSFTV</sequence>
<name>A0A9N8ZUD8_9GLOM</name>
<proteinExistence type="predicted"/>
<evidence type="ECO:0000313" key="1">
    <source>
        <dbReference type="EMBL" id="CAG8507070.1"/>
    </source>
</evidence>
<comment type="caution">
    <text evidence="1">The sequence shown here is derived from an EMBL/GenBank/DDBJ whole genome shotgun (WGS) entry which is preliminary data.</text>
</comment>
<dbReference type="EMBL" id="CAJVQA010001223">
    <property type="protein sequence ID" value="CAG8507070.1"/>
    <property type="molecule type" value="Genomic_DNA"/>
</dbReference>
<organism evidence="1 2">
    <name type="scientific">Cetraspora pellucida</name>
    <dbReference type="NCBI Taxonomy" id="1433469"/>
    <lineage>
        <taxon>Eukaryota</taxon>
        <taxon>Fungi</taxon>
        <taxon>Fungi incertae sedis</taxon>
        <taxon>Mucoromycota</taxon>
        <taxon>Glomeromycotina</taxon>
        <taxon>Glomeromycetes</taxon>
        <taxon>Diversisporales</taxon>
        <taxon>Gigasporaceae</taxon>
        <taxon>Cetraspora</taxon>
    </lineage>
</organism>